<dbReference type="EMBL" id="JAATJB010000004">
    <property type="protein sequence ID" value="NJB97520.1"/>
    <property type="molecule type" value="Genomic_DNA"/>
</dbReference>
<accession>A0A7X5Y0I6</accession>
<sequence length="197" mass="20413">MKMKTMLAGAAALIAAAPCAANASIIVPGKCSSVAASSGCLFLGNINGNDNVFNPNSYKQAELVYNVYNNFVPSAQPNITLNYLFDTSSTSGLITGAGTSSGTWATPGYVIDYMAVKAGNYFSLYKVADLSSGSWSTMDIPHGKNAKDLSHIAFFGSAAVAGVPEPATWGMMIAGVGMAGGALRRRRARQQLRVAAA</sequence>
<proteinExistence type="predicted"/>
<comment type="caution">
    <text evidence="3">The sequence shown here is derived from an EMBL/GenBank/DDBJ whole genome shotgun (WGS) entry which is preliminary data.</text>
</comment>
<dbReference type="Pfam" id="PF07589">
    <property type="entry name" value="PEP-CTERM"/>
    <property type="match status" value="1"/>
</dbReference>
<organism evidence="3 4">
    <name type="scientific">Sphingomonas trueperi</name>
    <dbReference type="NCBI Taxonomy" id="53317"/>
    <lineage>
        <taxon>Bacteria</taxon>
        <taxon>Pseudomonadati</taxon>
        <taxon>Pseudomonadota</taxon>
        <taxon>Alphaproteobacteria</taxon>
        <taxon>Sphingomonadales</taxon>
        <taxon>Sphingomonadaceae</taxon>
        <taxon>Sphingomonas</taxon>
    </lineage>
</organism>
<keyword evidence="1" id="KW-0732">Signal</keyword>
<dbReference type="NCBIfam" id="TIGR02595">
    <property type="entry name" value="PEP_CTERM"/>
    <property type="match status" value="1"/>
</dbReference>
<dbReference type="RefSeq" id="WP_241213258.1">
    <property type="nucleotide sequence ID" value="NZ_BAAADY010000010.1"/>
</dbReference>
<reference evidence="3 4" key="1">
    <citation type="submission" date="2020-03" db="EMBL/GenBank/DDBJ databases">
        <title>Genomic Encyclopedia of Type Strains, Phase IV (KMG-IV): sequencing the most valuable type-strain genomes for metagenomic binning, comparative biology and taxonomic classification.</title>
        <authorList>
            <person name="Goeker M."/>
        </authorList>
    </citation>
    <scope>NUCLEOTIDE SEQUENCE [LARGE SCALE GENOMIC DNA]</scope>
    <source>
        <strain evidence="3 4">DSM 7225</strain>
    </source>
</reference>
<feature type="signal peptide" evidence="1">
    <location>
        <begin position="1"/>
        <end position="23"/>
    </location>
</feature>
<evidence type="ECO:0000259" key="2">
    <source>
        <dbReference type="Pfam" id="PF07589"/>
    </source>
</evidence>
<dbReference type="InterPro" id="IPR013424">
    <property type="entry name" value="Ice-binding_C"/>
</dbReference>
<gene>
    <name evidence="3" type="ORF">GGR89_001832</name>
</gene>
<protein>
    <recommendedName>
        <fullName evidence="2">Ice-binding protein C-terminal domain-containing protein</fullName>
    </recommendedName>
</protein>
<evidence type="ECO:0000313" key="3">
    <source>
        <dbReference type="EMBL" id="NJB97520.1"/>
    </source>
</evidence>
<evidence type="ECO:0000256" key="1">
    <source>
        <dbReference type="SAM" id="SignalP"/>
    </source>
</evidence>
<feature type="chain" id="PRO_5030846045" description="Ice-binding protein C-terminal domain-containing protein" evidence="1">
    <location>
        <begin position="24"/>
        <end position="197"/>
    </location>
</feature>
<dbReference type="NCBIfam" id="NF035944">
    <property type="entry name" value="PEPxxWA-CTERM"/>
    <property type="match status" value="1"/>
</dbReference>
<evidence type="ECO:0000313" key="4">
    <source>
        <dbReference type="Proteomes" id="UP000531251"/>
    </source>
</evidence>
<keyword evidence="4" id="KW-1185">Reference proteome</keyword>
<dbReference type="AlphaFoldDB" id="A0A7X5Y0I6"/>
<dbReference type="Proteomes" id="UP000531251">
    <property type="component" value="Unassembled WGS sequence"/>
</dbReference>
<name>A0A7X5Y0I6_9SPHN</name>
<feature type="domain" description="Ice-binding protein C-terminal" evidence="2">
    <location>
        <begin position="163"/>
        <end position="186"/>
    </location>
</feature>